<comment type="caution">
    <text evidence="4">The sequence shown here is derived from an EMBL/GenBank/DDBJ whole genome shotgun (WGS) entry which is preliminary data.</text>
</comment>
<gene>
    <name evidence="4" type="ORF">DNHGIG_33540</name>
</gene>
<protein>
    <submittedName>
        <fullName evidence="4">Flagellar hook capping protein</fullName>
    </submittedName>
</protein>
<evidence type="ECO:0000256" key="1">
    <source>
        <dbReference type="ARBA" id="ARBA00010577"/>
    </source>
</evidence>
<dbReference type="Proteomes" id="UP001057291">
    <property type="component" value="Unassembled WGS sequence"/>
</dbReference>
<dbReference type="InterPro" id="IPR005648">
    <property type="entry name" value="FlgD"/>
</dbReference>
<dbReference type="RefSeq" id="WP_282200741.1">
    <property type="nucleotide sequence ID" value="NZ_BOQE01000001.1"/>
</dbReference>
<keyword evidence="4" id="KW-0969">Cilium</keyword>
<evidence type="ECO:0000313" key="4">
    <source>
        <dbReference type="EMBL" id="GIM47805.1"/>
    </source>
</evidence>
<accession>A0AAV4LJ65</accession>
<organism evidence="4 5">
    <name type="scientific">Collibacillus ludicampi</name>
    <dbReference type="NCBI Taxonomy" id="2771369"/>
    <lineage>
        <taxon>Bacteria</taxon>
        <taxon>Bacillati</taxon>
        <taxon>Bacillota</taxon>
        <taxon>Bacilli</taxon>
        <taxon>Bacillales</taxon>
        <taxon>Alicyclobacillaceae</taxon>
        <taxon>Collibacillus</taxon>
    </lineage>
</organism>
<keyword evidence="4" id="KW-0966">Cell projection</keyword>
<comment type="similarity">
    <text evidence="1">Belongs to the FlgD family.</text>
</comment>
<evidence type="ECO:0000313" key="5">
    <source>
        <dbReference type="Proteomes" id="UP001057291"/>
    </source>
</evidence>
<dbReference type="GO" id="GO:0044781">
    <property type="term" value="P:bacterial-type flagellum organization"/>
    <property type="evidence" value="ECO:0007669"/>
    <property type="project" value="UniProtKB-KW"/>
</dbReference>
<name>A0AAV4LJ65_9BACL</name>
<sequence length="139" mass="14980">MSNITWSPVSQSQSTSSSSTSTAPKKDLDKDAFLKLLVTQLQTQDPLQPTDNTQFISQLAQFSALEQMNNVANEMGQVQKTNSLSTAFQLIGTQVKVSDANGQTIEGTVTGLQVVDGIAKVSINNQLFDLSQIESVDRA</sequence>
<feature type="region of interest" description="Disordered" evidence="3">
    <location>
        <begin position="1"/>
        <end position="26"/>
    </location>
</feature>
<dbReference type="AlphaFoldDB" id="A0AAV4LJ65"/>
<reference evidence="4" key="1">
    <citation type="journal article" date="2023" name="Int. J. Syst. Evol. Microbiol.">
        <title>Collibacillus ludicampi gen. nov., sp. nov., a new soil bacterium of the family Alicyclobacillaceae.</title>
        <authorList>
            <person name="Jojima T."/>
            <person name="Ioku Y."/>
            <person name="Fukuta Y."/>
            <person name="Shirasaka N."/>
            <person name="Matsumura Y."/>
            <person name="Mori M."/>
        </authorList>
    </citation>
    <scope>NUCLEOTIDE SEQUENCE</scope>
    <source>
        <strain evidence="4">TP075</strain>
    </source>
</reference>
<feature type="compositionally biased region" description="Low complexity" evidence="3">
    <location>
        <begin position="10"/>
        <end position="22"/>
    </location>
</feature>
<evidence type="ECO:0000256" key="2">
    <source>
        <dbReference type="ARBA" id="ARBA00022795"/>
    </source>
</evidence>
<keyword evidence="2" id="KW-1005">Bacterial flagellum biogenesis</keyword>
<keyword evidence="5" id="KW-1185">Reference proteome</keyword>
<evidence type="ECO:0000256" key="3">
    <source>
        <dbReference type="SAM" id="MobiDB-lite"/>
    </source>
</evidence>
<dbReference type="EMBL" id="BOQE01000001">
    <property type="protein sequence ID" value="GIM47805.1"/>
    <property type="molecule type" value="Genomic_DNA"/>
</dbReference>
<keyword evidence="4" id="KW-0282">Flagellum</keyword>
<proteinExistence type="inferred from homology"/>
<dbReference type="Pfam" id="PF03963">
    <property type="entry name" value="FlgD"/>
    <property type="match status" value="1"/>
</dbReference>